<evidence type="ECO:0000313" key="1">
    <source>
        <dbReference type="EMBL" id="DAF96997.1"/>
    </source>
</evidence>
<accession>A0A8S5UR85</accession>
<sequence>MDKMTIYESARGVPDEARKSIGGGRLQGMTDINPMWRVKKLTELFGPAGIGWRFDPPIFEEKPGVNGEIMVHCCTNLYIRQLDESGEKNEWSAPIPGVGGSMLISTEKGGKRTDDDAYKKAYTDAQSVACKALGIGADVYWEKDPTKYDRPTAPPPAKPTCASCGKPVEGFTYKGEKVTAQQAADRSKKKYGRILCMECAKKQPKEDGGLTHA</sequence>
<name>A0A8S5UR85_9CAUD</name>
<organism evidence="1">
    <name type="scientific">Myoviridae sp. ctsIb3</name>
    <dbReference type="NCBI Taxonomy" id="2825189"/>
    <lineage>
        <taxon>Viruses</taxon>
        <taxon>Duplodnaviria</taxon>
        <taxon>Heunggongvirae</taxon>
        <taxon>Uroviricota</taxon>
        <taxon>Caudoviricetes</taxon>
    </lineage>
</organism>
<dbReference type="EMBL" id="BK016124">
    <property type="protein sequence ID" value="DAF96997.1"/>
    <property type="molecule type" value="Genomic_DNA"/>
</dbReference>
<reference evidence="1" key="1">
    <citation type="journal article" date="2021" name="Proc. Natl. Acad. Sci. U.S.A.">
        <title>A Catalog of Tens of Thousands of Viruses from Human Metagenomes Reveals Hidden Associations with Chronic Diseases.</title>
        <authorList>
            <person name="Tisza M.J."/>
            <person name="Buck C.B."/>
        </authorList>
    </citation>
    <scope>NUCLEOTIDE SEQUENCE</scope>
    <source>
        <strain evidence="1">CtsIb3</strain>
    </source>
</reference>
<protein>
    <submittedName>
        <fullName evidence="1">DNA repair protein</fullName>
    </submittedName>
</protein>
<proteinExistence type="predicted"/>